<dbReference type="InterPro" id="IPR001017">
    <property type="entry name" value="DH_E1"/>
</dbReference>
<dbReference type="AlphaFoldDB" id="A0A1H4R756"/>
<gene>
    <name evidence="6" type="ORF">SAMN04489745_2474</name>
</gene>
<dbReference type="GO" id="GO:0016624">
    <property type="term" value="F:oxidoreductase activity, acting on the aldehyde or oxo group of donors, disulfide as acceptor"/>
    <property type="evidence" value="ECO:0007669"/>
    <property type="project" value="InterPro"/>
</dbReference>
<evidence type="ECO:0000313" key="7">
    <source>
        <dbReference type="Proteomes" id="UP000182652"/>
    </source>
</evidence>
<keyword evidence="2" id="KW-0560">Oxidoreductase</keyword>
<dbReference type="InterPro" id="IPR050771">
    <property type="entry name" value="Alpha-ketoacid_DH_E1_comp"/>
</dbReference>
<dbReference type="CDD" id="cd02000">
    <property type="entry name" value="TPP_E1_PDC_ADC_BCADC"/>
    <property type="match status" value="1"/>
</dbReference>
<evidence type="ECO:0000256" key="2">
    <source>
        <dbReference type="ARBA" id="ARBA00023002"/>
    </source>
</evidence>
<organism evidence="6 7">
    <name type="scientific">Arthrobacter woluwensis</name>
    <dbReference type="NCBI Taxonomy" id="156980"/>
    <lineage>
        <taxon>Bacteria</taxon>
        <taxon>Bacillati</taxon>
        <taxon>Actinomycetota</taxon>
        <taxon>Actinomycetes</taxon>
        <taxon>Micrococcales</taxon>
        <taxon>Micrococcaceae</taxon>
        <taxon>Arthrobacter</taxon>
    </lineage>
</organism>
<comment type="cofactor">
    <cofactor evidence="1">
        <name>thiamine diphosphate</name>
        <dbReference type="ChEBI" id="CHEBI:58937"/>
    </cofactor>
</comment>
<dbReference type="Pfam" id="PF00676">
    <property type="entry name" value="E1_dh"/>
    <property type="match status" value="1"/>
</dbReference>
<protein>
    <submittedName>
        <fullName evidence="6">Pyruvate dehydrogenase E1 component alpha subunit</fullName>
    </submittedName>
</protein>
<dbReference type="STRING" id="156980.SAMN04489745_2474"/>
<name>A0A1H4R756_9MICC</name>
<feature type="domain" description="Dehydrogenase E1 component" evidence="5">
    <location>
        <begin position="114"/>
        <end position="381"/>
    </location>
</feature>
<dbReference type="GO" id="GO:0009083">
    <property type="term" value="P:branched-chain amino acid catabolic process"/>
    <property type="evidence" value="ECO:0007669"/>
    <property type="project" value="TreeGrafter"/>
</dbReference>
<dbReference type="PANTHER" id="PTHR43380:SF1">
    <property type="entry name" value="2-OXOISOVALERATE DEHYDROGENASE SUBUNIT ALPHA, MITOCHONDRIAL"/>
    <property type="match status" value="1"/>
</dbReference>
<evidence type="ECO:0000259" key="5">
    <source>
        <dbReference type="Pfam" id="PF00676"/>
    </source>
</evidence>
<evidence type="ECO:0000256" key="1">
    <source>
        <dbReference type="ARBA" id="ARBA00001964"/>
    </source>
</evidence>
<dbReference type="InterPro" id="IPR017596">
    <property type="entry name" value="PdhA/BkdA"/>
</dbReference>
<dbReference type="GO" id="GO:0000287">
    <property type="term" value="F:magnesium ion binding"/>
    <property type="evidence" value="ECO:0007669"/>
    <property type="project" value="UniProtKB-ARBA"/>
</dbReference>
<keyword evidence="7" id="KW-1185">Reference proteome</keyword>
<keyword evidence="6" id="KW-0670">Pyruvate</keyword>
<evidence type="ECO:0000313" key="6">
    <source>
        <dbReference type="EMBL" id="SEC27584.1"/>
    </source>
</evidence>
<accession>A0A1H4R756</accession>
<sequence>MTISVSPPGGGRSAEDTGTAEGAPVAGAAAPQASTQDAPQITSAQATSPQTTSLQEAVQNFGISIEDYLLPVHGQIQILAEDGTMLPEDRRGSSPGHQYPVPPDEELLEAYRRLVVGRRVNDQNSALVRQGRLAVYPSSHGQEACQVAAALCLQKSDWMFPTYRDAVAVMTRGVDPVEVMTIFRGDWHGGYDPHAHHVGIQSTPLTTQLLHAVGVAHAAKLRGEDTVVLAMCGDGATSEGDFHEALNFAAVFRLPVVFFVQNNQYAISVPLAHQTAAPSLAHKAVGYGMAGERVDGNDLVALLAVLDRAVTLARSGSGPLLVEANTYRMQAHTNADDATRYRNQAEVEAWAAKDPLNRMRHYLRAAGQLTDDVEAAFANDAEQVAQRLREGLSAEPDIDPQDLFRYVFTEPTPQLREQAAFLADELARDAEGADSTASTDTADTRKER</sequence>
<evidence type="ECO:0000256" key="4">
    <source>
        <dbReference type="SAM" id="MobiDB-lite"/>
    </source>
</evidence>
<reference evidence="6 7" key="1">
    <citation type="submission" date="2016-10" db="EMBL/GenBank/DDBJ databases">
        <authorList>
            <person name="de Groot N.N."/>
        </authorList>
    </citation>
    <scope>NUCLEOTIDE SEQUENCE [LARGE SCALE GENOMIC DNA]</scope>
    <source>
        <strain evidence="6 7">DSM 10495</strain>
    </source>
</reference>
<proteinExistence type="predicted"/>
<feature type="region of interest" description="Disordered" evidence="4">
    <location>
        <begin position="426"/>
        <end position="448"/>
    </location>
</feature>
<dbReference type="NCBIfam" id="TIGR03181">
    <property type="entry name" value="PDH_E1_alph_x"/>
    <property type="match status" value="1"/>
</dbReference>
<dbReference type="PANTHER" id="PTHR43380">
    <property type="entry name" value="2-OXOISOVALERATE DEHYDROGENASE SUBUNIT ALPHA, MITOCHONDRIAL"/>
    <property type="match status" value="1"/>
</dbReference>
<feature type="compositionally biased region" description="Low complexity" evidence="4">
    <location>
        <begin position="17"/>
        <end position="50"/>
    </location>
</feature>
<dbReference type="Proteomes" id="UP000182652">
    <property type="component" value="Unassembled WGS sequence"/>
</dbReference>
<dbReference type="InterPro" id="IPR029061">
    <property type="entry name" value="THDP-binding"/>
</dbReference>
<dbReference type="EMBL" id="FNSN01000003">
    <property type="protein sequence ID" value="SEC27584.1"/>
    <property type="molecule type" value="Genomic_DNA"/>
</dbReference>
<keyword evidence="3" id="KW-0786">Thiamine pyrophosphate</keyword>
<dbReference type="Gene3D" id="3.40.50.970">
    <property type="match status" value="1"/>
</dbReference>
<evidence type="ECO:0000256" key="3">
    <source>
        <dbReference type="ARBA" id="ARBA00023052"/>
    </source>
</evidence>
<dbReference type="SUPFAM" id="SSF52518">
    <property type="entry name" value="Thiamin diphosphate-binding fold (THDP-binding)"/>
    <property type="match status" value="1"/>
</dbReference>
<dbReference type="RefSeq" id="WP_082724232.1">
    <property type="nucleotide sequence ID" value="NZ_FNSN01000003.1"/>
</dbReference>
<feature type="region of interest" description="Disordered" evidence="4">
    <location>
        <begin position="1"/>
        <end position="50"/>
    </location>
</feature>